<sequence>MSQCSISELYLWGKLVICLYSRYSKGLCQSCI</sequence>
<accession>A0A0E9PMD8</accession>
<evidence type="ECO:0000313" key="1">
    <source>
        <dbReference type="EMBL" id="JAH05008.1"/>
    </source>
</evidence>
<dbReference type="AlphaFoldDB" id="A0A0E9PMD8"/>
<reference evidence="1" key="1">
    <citation type="submission" date="2014-11" db="EMBL/GenBank/DDBJ databases">
        <authorList>
            <person name="Amaro Gonzalez C."/>
        </authorList>
    </citation>
    <scope>NUCLEOTIDE SEQUENCE</scope>
</reference>
<dbReference type="EMBL" id="GBXM01103569">
    <property type="protein sequence ID" value="JAH05008.1"/>
    <property type="molecule type" value="Transcribed_RNA"/>
</dbReference>
<reference evidence="1" key="2">
    <citation type="journal article" date="2015" name="Fish Shellfish Immunol.">
        <title>Early steps in the European eel (Anguilla anguilla)-Vibrio vulnificus interaction in the gills: Role of the RtxA13 toxin.</title>
        <authorList>
            <person name="Callol A."/>
            <person name="Pajuelo D."/>
            <person name="Ebbesson L."/>
            <person name="Teles M."/>
            <person name="MacKenzie S."/>
            <person name="Amaro C."/>
        </authorList>
    </citation>
    <scope>NUCLEOTIDE SEQUENCE</scope>
</reference>
<proteinExistence type="predicted"/>
<organism evidence="1">
    <name type="scientific">Anguilla anguilla</name>
    <name type="common">European freshwater eel</name>
    <name type="synonym">Muraena anguilla</name>
    <dbReference type="NCBI Taxonomy" id="7936"/>
    <lineage>
        <taxon>Eukaryota</taxon>
        <taxon>Metazoa</taxon>
        <taxon>Chordata</taxon>
        <taxon>Craniata</taxon>
        <taxon>Vertebrata</taxon>
        <taxon>Euteleostomi</taxon>
        <taxon>Actinopterygii</taxon>
        <taxon>Neopterygii</taxon>
        <taxon>Teleostei</taxon>
        <taxon>Anguilliformes</taxon>
        <taxon>Anguillidae</taxon>
        <taxon>Anguilla</taxon>
    </lineage>
</organism>
<protein>
    <submittedName>
        <fullName evidence="1">Uncharacterized protein</fullName>
    </submittedName>
</protein>
<name>A0A0E9PMD8_ANGAN</name>